<evidence type="ECO:0000313" key="3">
    <source>
        <dbReference type="Proteomes" id="UP001218218"/>
    </source>
</evidence>
<reference evidence="2" key="1">
    <citation type="submission" date="2023-03" db="EMBL/GenBank/DDBJ databases">
        <title>Massive genome expansion in bonnet fungi (Mycena s.s.) driven by repeated elements and novel gene families across ecological guilds.</title>
        <authorList>
            <consortium name="Lawrence Berkeley National Laboratory"/>
            <person name="Harder C.B."/>
            <person name="Miyauchi S."/>
            <person name="Viragh M."/>
            <person name="Kuo A."/>
            <person name="Thoen E."/>
            <person name="Andreopoulos B."/>
            <person name="Lu D."/>
            <person name="Skrede I."/>
            <person name="Drula E."/>
            <person name="Henrissat B."/>
            <person name="Morin E."/>
            <person name="Kohler A."/>
            <person name="Barry K."/>
            <person name="LaButti K."/>
            <person name="Morin E."/>
            <person name="Salamov A."/>
            <person name="Lipzen A."/>
            <person name="Mereny Z."/>
            <person name="Hegedus B."/>
            <person name="Baldrian P."/>
            <person name="Stursova M."/>
            <person name="Weitz H."/>
            <person name="Taylor A."/>
            <person name="Grigoriev I.V."/>
            <person name="Nagy L.G."/>
            <person name="Martin F."/>
            <person name="Kauserud H."/>
        </authorList>
    </citation>
    <scope>NUCLEOTIDE SEQUENCE</scope>
    <source>
        <strain evidence="2">CBHHK002</strain>
    </source>
</reference>
<keyword evidence="1" id="KW-1133">Transmembrane helix</keyword>
<accession>A0AAD6ZHK8</accession>
<keyword evidence="3" id="KW-1185">Reference proteome</keyword>
<keyword evidence="1" id="KW-0812">Transmembrane</keyword>
<sequence length="357" mass="40339">MLFDWQGTPWYSNAPVVNISATVYACCHCDLAGSPETTTLLEPPCSSGPPQFMATEAYFAFKYGSEHVVEEVTNQMHPLMSTEALEQLAGRLGNVSRPDFTRAFQNVFQAIYHLVRLDLGVILDNQIYNSPQMFNLNIMPVTVPARYYSSFANTSRAATSDSTVMVQWRQRVAFYQNSDRVAIMEYLRPVPRLKPLGSAITSVFVSTFAMLSALWTIFSLGAGALARHTSPARQRLSTRTDSEGKNCGESGRFAFKRFSVNLHAKDFGWDIGTSSSFAFNKEPAPTHIRLEHVEDNIEGIKYDMGGMKHDMGWMKHDMREMKHMVRLLLEKQGLADDRLDHDIKEFDGIRVRAVREE</sequence>
<evidence type="ECO:0000256" key="1">
    <source>
        <dbReference type="SAM" id="Phobius"/>
    </source>
</evidence>
<comment type="caution">
    <text evidence="2">The sequence shown here is derived from an EMBL/GenBank/DDBJ whole genome shotgun (WGS) entry which is preliminary data.</text>
</comment>
<name>A0AAD6ZHK8_9AGAR</name>
<gene>
    <name evidence="2" type="ORF">DFH08DRAFT_350871</name>
</gene>
<feature type="transmembrane region" description="Helical" evidence="1">
    <location>
        <begin position="203"/>
        <end position="226"/>
    </location>
</feature>
<dbReference type="Proteomes" id="UP001218218">
    <property type="component" value="Unassembled WGS sequence"/>
</dbReference>
<organism evidence="2 3">
    <name type="scientific">Mycena albidolilacea</name>
    <dbReference type="NCBI Taxonomy" id="1033008"/>
    <lineage>
        <taxon>Eukaryota</taxon>
        <taxon>Fungi</taxon>
        <taxon>Dikarya</taxon>
        <taxon>Basidiomycota</taxon>
        <taxon>Agaricomycotina</taxon>
        <taxon>Agaricomycetes</taxon>
        <taxon>Agaricomycetidae</taxon>
        <taxon>Agaricales</taxon>
        <taxon>Marasmiineae</taxon>
        <taxon>Mycenaceae</taxon>
        <taxon>Mycena</taxon>
    </lineage>
</organism>
<proteinExistence type="predicted"/>
<dbReference type="EMBL" id="JARIHO010000047">
    <property type="protein sequence ID" value="KAJ7323318.1"/>
    <property type="molecule type" value="Genomic_DNA"/>
</dbReference>
<evidence type="ECO:0000313" key="2">
    <source>
        <dbReference type="EMBL" id="KAJ7323318.1"/>
    </source>
</evidence>
<protein>
    <submittedName>
        <fullName evidence="2">Uncharacterized protein</fullName>
    </submittedName>
</protein>
<keyword evidence="1" id="KW-0472">Membrane</keyword>
<dbReference type="AlphaFoldDB" id="A0AAD6ZHK8"/>